<dbReference type="NCBIfam" id="TIGR01484">
    <property type="entry name" value="HAD-SF-IIB"/>
    <property type="match status" value="1"/>
</dbReference>
<dbReference type="Gene3D" id="3.40.50.1000">
    <property type="entry name" value="HAD superfamily/HAD-like"/>
    <property type="match status" value="1"/>
</dbReference>
<dbReference type="CDD" id="cd07516">
    <property type="entry name" value="HAD_Pase"/>
    <property type="match status" value="1"/>
</dbReference>
<dbReference type="InterPro" id="IPR000150">
    <property type="entry name" value="Cof"/>
</dbReference>
<dbReference type="PROSITE" id="PS01228">
    <property type="entry name" value="COF_1"/>
    <property type="match status" value="1"/>
</dbReference>
<keyword evidence="1" id="KW-0378">Hydrolase</keyword>
<evidence type="ECO:0000313" key="2">
    <source>
        <dbReference type="Proteomes" id="UP001595989"/>
    </source>
</evidence>
<dbReference type="InterPro" id="IPR006379">
    <property type="entry name" value="HAD-SF_hydro_IIB"/>
</dbReference>
<dbReference type="Proteomes" id="UP001595989">
    <property type="component" value="Unassembled WGS sequence"/>
</dbReference>
<dbReference type="SFLD" id="SFLDS00003">
    <property type="entry name" value="Haloacid_Dehalogenase"/>
    <property type="match status" value="1"/>
</dbReference>
<dbReference type="PANTHER" id="PTHR10000:SF23">
    <property type="entry name" value="5-AMINO-6-(5-PHOSPHO-D-RIBITYLAMINO)URACIL PHOSPHATASE YITU"/>
    <property type="match status" value="1"/>
</dbReference>
<protein>
    <submittedName>
        <fullName evidence="1">Cof-type HAD-IIB family hydrolase</fullName>
        <ecNumber evidence="1">3.1.3.-</ecNumber>
    </submittedName>
</protein>
<dbReference type="SFLD" id="SFLDG01140">
    <property type="entry name" value="C2.B:_Phosphomannomutase_and_P"/>
    <property type="match status" value="1"/>
</dbReference>
<dbReference type="SFLD" id="SFLDG01144">
    <property type="entry name" value="C2.B.4:_PGP_Like"/>
    <property type="match status" value="1"/>
</dbReference>
<dbReference type="InterPro" id="IPR036412">
    <property type="entry name" value="HAD-like_sf"/>
</dbReference>
<organism evidence="1 2">
    <name type="scientific">Virgibacillus kekensis</name>
    <dbReference type="NCBI Taxonomy" id="202261"/>
    <lineage>
        <taxon>Bacteria</taxon>
        <taxon>Bacillati</taxon>
        <taxon>Bacillota</taxon>
        <taxon>Bacilli</taxon>
        <taxon>Bacillales</taxon>
        <taxon>Bacillaceae</taxon>
        <taxon>Virgibacillus</taxon>
    </lineage>
</organism>
<comment type="caution">
    <text evidence="1">The sequence shown here is derived from an EMBL/GenBank/DDBJ whole genome shotgun (WGS) entry which is preliminary data.</text>
</comment>
<dbReference type="NCBIfam" id="TIGR00099">
    <property type="entry name" value="Cof-subfamily"/>
    <property type="match status" value="1"/>
</dbReference>
<accession>A0ABV9DKF3</accession>
<dbReference type="EC" id="3.1.3.-" evidence="1"/>
<dbReference type="InterPro" id="IPR023214">
    <property type="entry name" value="HAD_sf"/>
</dbReference>
<dbReference type="SUPFAM" id="SSF56784">
    <property type="entry name" value="HAD-like"/>
    <property type="match status" value="1"/>
</dbReference>
<dbReference type="Pfam" id="PF08282">
    <property type="entry name" value="Hydrolase_3"/>
    <property type="match status" value="1"/>
</dbReference>
<dbReference type="PANTHER" id="PTHR10000">
    <property type="entry name" value="PHOSPHOSERINE PHOSPHATASE"/>
    <property type="match status" value="1"/>
</dbReference>
<gene>
    <name evidence="1" type="ORF">ACFO3D_13885</name>
</gene>
<dbReference type="GO" id="GO:0016787">
    <property type="term" value="F:hydrolase activity"/>
    <property type="evidence" value="ECO:0007669"/>
    <property type="project" value="UniProtKB-KW"/>
</dbReference>
<evidence type="ECO:0000313" key="1">
    <source>
        <dbReference type="EMBL" id="MFC4559285.1"/>
    </source>
</evidence>
<name>A0ABV9DKF3_9BACI</name>
<sequence length="277" mass="31450">MENKRHLIALDLDGTLLTDDKKISERNKQTVQKAMEAGHVVVIATGRPHRASINYYHELGMDTPMVNFNGALIHHPTDKKWDALHSPMPIETARKIVEACYDLNVHNILAEVRDTVYLDQYDDKIIEIFQSTSGEQPFIIGSLKNELEEDPTSLLIHPKEDHIRELRGHLDDYHAELIEHRKWGAPWNIIEIVKKGMNKAVGLQKIAHYYNIPQERIIAFGDEDNDLEMIDYAGVGVAMGNAIDELKSVAKHVTESNENDGIGAFLENYLKVNEKAI</sequence>
<reference evidence="2" key="1">
    <citation type="journal article" date="2019" name="Int. J. Syst. Evol. Microbiol.">
        <title>The Global Catalogue of Microorganisms (GCM) 10K type strain sequencing project: providing services to taxonomists for standard genome sequencing and annotation.</title>
        <authorList>
            <consortium name="The Broad Institute Genomics Platform"/>
            <consortium name="The Broad Institute Genome Sequencing Center for Infectious Disease"/>
            <person name="Wu L."/>
            <person name="Ma J."/>
        </authorList>
    </citation>
    <scope>NUCLEOTIDE SEQUENCE [LARGE SCALE GENOMIC DNA]</scope>
    <source>
        <strain evidence="2">CGMCC 4.7426</strain>
    </source>
</reference>
<keyword evidence="2" id="KW-1185">Reference proteome</keyword>
<dbReference type="RefSeq" id="WP_390297114.1">
    <property type="nucleotide sequence ID" value="NZ_JBHSFU010000007.1"/>
</dbReference>
<proteinExistence type="predicted"/>
<dbReference type="Gene3D" id="3.30.1240.10">
    <property type="match status" value="1"/>
</dbReference>
<dbReference type="EMBL" id="JBHSFU010000007">
    <property type="protein sequence ID" value="MFC4559285.1"/>
    <property type="molecule type" value="Genomic_DNA"/>
</dbReference>